<evidence type="ECO:0000256" key="1">
    <source>
        <dbReference type="SAM" id="MobiDB-lite"/>
    </source>
</evidence>
<dbReference type="EMBL" id="JAULSV010000007">
    <property type="protein sequence ID" value="KAK0639415.1"/>
    <property type="molecule type" value="Genomic_DNA"/>
</dbReference>
<feature type="transmembrane region" description="Helical" evidence="2">
    <location>
        <begin position="261"/>
        <end position="283"/>
    </location>
</feature>
<evidence type="ECO:0000313" key="5">
    <source>
        <dbReference type="Proteomes" id="UP001174936"/>
    </source>
</evidence>
<feature type="chain" id="PRO_5041312543" evidence="3">
    <location>
        <begin position="30"/>
        <end position="481"/>
    </location>
</feature>
<keyword evidence="2" id="KW-1133">Transmembrane helix</keyword>
<organism evidence="4 5">
    <name type="scientific">Cercophora newfieldiana</name>
    <dbReference type="NCBI Taxonomy" id="92897"/>
    <lineage>
        <taxon>Eukaryota</taxon>
        <taxon>Fungi</taxon>
        <taxon>Dikarya</taxon>
        <taxon>Ascomycota</taxon>
        <taxon>Pezizomycotina</taxon>
        <taxon>Sordariomycetes</taxon>
        <taxon>Sordariomycetidae</taxon>
        <taxon>Sordariales</taxon>
        <taxon>Lasiosphaeriaceae</taxon>
        <taxon>Cercophora</taxon>
    </lineage>
</organism>
<dbReference type="Gene3D" id="1.10.287.950">
    <property type="entry name" value="Methyl-accepting chemotaxis protein"/>
    <property type="match status" value="1"/>
</dbReference>
<protein>
    <submittedName>
        <fullName evidence="4">Uncharacterized protein</fullName>
    </submittedName>
</protein>
<feature type="region of interest" description="Disordered" evidence="1">
    <location>
        <begin position="424"/>
        <end position="447"/>
    </location>
</feature>
<feature type="signal peptide" evidence="3">
    <location>
        <begin position="1"/>
        <end position="29"/>
    </location>
</feature>
<feature type="compositionally biased region" description="Polar residues" evidence="1">
    <location>
        <begin position="154"/>
        <end position="171"/>
    </location>
</feature>
<evidence type="ECO:0000256" key="3">
    <source>
        <dbReference type="SAM" id="SignalP"/>
    </source>
</evidence>
<keyword evidence="3" id="KW-0732">Signal</keyword>
<feature type="compositionally biased region" description="Basic and acidic residues" evidence="1">
    <location>
        <begin position="172"/>
        <end position="185"/>
    </location>
</feature>
<dbReference type="AlphaFoldDB" id="A0AA39XTB2"/>
<dbReference type="Proteomes" id="UP001174936">
    <property type="component" value="Unassembled WGS sequence"/>
</dbReference>
<comment type="caution">
    <text evidence="4">The sequence shown here is derived from an EMBL/GenBank/DDBJ whole genome shotgun (WGS) entry which is preliminary data.</text>
</comment>
<sequence length="481" mass="50686">MAGNNHARPLIRLSLLFLLLCSSASCAFASSNSNGNGRAAGWRILDRRRPDGAYVEGLRPLPRSPVAAPEPAHVVRDCQAMITPPPSVLRRQDNGQIQALSNQLFQVSEQSRAISRASQQVSQSSQQLSQSLQQANQRLSETQRQFESIRIGSEQATQASRSLSQQVQEASRQMDELRRSADRAISEASRSVSNAMMQNMAQVTQSLGSVLAQASRSAASVAGSAASLVQKAQAEATAVRSEASGQVQQAQGAALSVTQTALAVVGGIIGSALLTVAAFFLILRYRRKKRAGATSRGANIGYPDLKGSSSNATGGGRIGNYISDDAESVYSTDANGFRPDIKTPLPVAVRSSINDAPINGRGTPGIGYAVSYYTPKGTTANPINPNSSNNSNANMSGTTAGGFQLADPPKKQFTLFPKSTVKDDLTTPLTGMSGDGDGRGTPQATLQRTSKGFVTSLDAWIRAGTVSPFATLKKSPTEGKR</sequence>
<accession>A0AA39XTB2</accession>
<feature type="region of interest" description="Disordered" evidence="1">
    <location>
        <begin position="153"/>
        <end position="190"/>
    </location>
</feature>
<keyword evidence="2" id="KW-0812">Transmembrane</keyword>
<evidence type="ECO:0000256" key="2">
    <source>
        <dbReference type="SAM" id="Phobius"/>
    </source>
</evidence>
<evidence type="ECO:0000313" key="4">
    <source>
        <dbReference type="EMBL" id="KAK0639415.1"/>
    </source>
</evidence>
<keyword evidence="5" id="KW-1185">Reference proteome</keyword>
<reference evidence="4" key="1">
    <citation type="submission" date="2023-06" db="EMBL/GenBank/DDBJ databases">
        <title>Genome-scale phylogeny and comparative genomics of the fungal order Sordariales.</title>
        <authorList>
            <consortium name="Lawrence Berkeley National Laboratory"/>
            <person name="Hensen N."/>
            <person name="Bonometti L."/>
            <person name="Westerberg I."/>
            <person name="Brannstrom I.O."/>
            <person name="Guillou S."/>
            <person name="Cros-Aarteil S."/>
            <person name="Calhoun S."/>
            <person name="Haridas S."/>
            <person name="Kuo A."/>
            <person name="Mondo S."/>
            <person name="Pangilinan J."/>
            <person name="Riley R."/>
            <person name="Labutti K."/>
            <person name="Andreopoulos B."/>
            <person name="Lipzen A."/>
            <person name="Chen C."/>
            <person name="Yanf M."/>
            <person name="Daum C."/>
            <person name="Ng V."/>
            <person name="Clum A."/>
            <person name="Steindorff A."/>
            <person name="Ohm R."/>
            <person name="Martin F."/>
            <person name="Silar P."/>
            <person name="Natvig D."/>
            <person name="Lalanne C."/>
            <person name="Gautier V."/>
            <person name="Ament-Velasquez S.L."/>
            <person name="Kruys A."/>
            <person name="Hutchinson M.I."/>
            <person name="Powell A.J."/>
            <person name="Barry K."/>
            <person name="Miller A.N."/>
            <person name="Grigoriev I.V."/>
            <person name="Debuchy R."/>
            <person name="Gladieux P."/>
            <person name="Thoren M.H."/>
            <person name="Johannesson H."/>
        </authorList>
    </citation>
    <scope>NUCLEOTIDE SEQUENCE</scope>
    <source>
        <strain evidence="4">SMH2532-1</strain>
    </source>
</reference>
<keyword evidence="2" id="KW-0472">Membrane</keyword>
<name>A0AA39XTB2_9PEZI</name>
<gene>
    <name evidence="4" type="ORF">B0T16DRAFT_423147</name>
</gene>
<proteinExistence type="predicted"/>